<gene>
    <name evidence="3" type="ORF">ACFSCY_19990</name>
</gene>
<feature type="transmembrane region" description="Helical" evidence="1">
    <location>
        <begin position="89"/>
        <end position="107"/>
    </location>
</feature>
<dbReference type="Pfam" id="PF04235">
    <property type="entry name" value="DUF418"/>
    <property type="match status" value="1"/>
</dbReference>
<feature type="transmembrane region" description="Helical" evidence="1">
    <location>
        <begin position="119"/>
        <end position="141"/>
    </location>
</feature>
<keyword evidence="1" id="KW-0472">Membrane</keyword>
<organism evidence="3 4">
    <name type="scientific">Pseudonocardia aurantiaca</name>
    <dbReference type="NCBI Taxonomy" id="75290"/>
    <lineage>
        <taxon>Bacteria</taxon>
        <taxon>Bacillati</taxon>
        <taxon>Actinomycetota</taxon>
        <taxon>Actinomycetes</taxon>
        <taxon>Pseudonocardiales</taxon>
        <taxon>Pseudonocardiaceae</taxon>
        <taxon>Pseudonocardia</taxon>
    </lineage>
</organism>
<keyword evidence="1" id="KW-1133">Transmembrane helix</keyword>
<keyword evidence="4" id="KW-1185">Reference proteome</keyword>
<feature type="transmembrane region" description="Helical" evidence="1">
    <location>
        <begin position="17"/>
        <end position="39"/>
    </location>
</feature>
<reference evidence="4" key="1">
    <citation type="journal article" date="2019" name="Int. J. Syst. Evol. Microbiol.">
        <title>The Global Catalogue of Microorganisms (GCM) 10K type strain sequencing project: providing services to taxonomists for standard genome sequencing and annotation.</title>
        <authorList>
            <consortium name="The Broad Institute Genomics Platform"/>
            <consortium name="The Broad Institute Genome Sequencing Center for Infectious Disease"/>
            <person name="Wu L."/>
            <person name="Ma J."/>
        </authorList>
    </citation>
    <scope>NUCLEOTIDE SEQUENCE [LARGE SCALE GENOMIC DNA]</scope>
    <source>
        <strain evidence="4">JCM 12165</strain>
    </source>
</reference>
<evidence type="ECO:0000313" key="3">
    <source>
        <dbReference type="EMBL" id="MFD1531717.1"/>
    </source>
</evidence>
<dbReference type="Proteomes" id="UP001597145">
    <property type="component" value="Unassembled WGS sequence"/>
</dbReference>
<dbReference type="RefSeq" id="WP_343979867.1">
    <property type="nucleotide sequence ID" value="NZ_BAAAJG010000011.1"/>
</dbReference>
<evidence type="ECO:0000256" key="1">
    <source>
        <dbReference type="SAM" id="Phobius"/>
    </source>
</evidence>
<accession>A0ABW4FNH7</accession>
<evidence type="ECO:0000313" key="4">
    <source>
        <dbReference type="Proteomes" id="UP001597145"/>
    </source>
</evidence>
<comment type="caution">
    <text evidence="3">The sequence shown here is derived from an EMBL/GenBank/DDBJ whole genome shotgun (WGS) entry which is preliminary data.</text>
</comment>
<dbReference type="InterPro" id="IPR007349">
    <property type="entry name" value="DUF418"/>
</dbReference>
<proteinExistence type="predicted"/>
<name>A0ABW4FNH7_9PSEU</name>
<keyword evidence="1" id="KW-0812">Transmembrane</keyword>
<evidence type="ECO:0000259" key="2">
    <source>
        <dbReference type="Pfam" id="PF04235"/>
    </source>
</evidence>
<sequence>MGLVIGRLDLGSRRTGWWLFGGGLALALAARAVSALLLYRMGGLAQLIEQNGLGDDPGGVTALLWEPATPMSWWYLALRTPHSYTPVDLLHTLGSAAAVLGVALLLTRLPVVARALAPLAAAGSMSLTLYSAHLVLLATGVLNGERVLLFLSMAVGALALAGLWRRRFRQGPLEAVVTVSAASARRAVTRMLAPRP</sequence>
<feature type="transmembrane region" description="Helical" evidence="1">
    <location>
        <begin position="147"/>
        <end position="164"/>
    </location>
</feature>
<dbReference type="EMBL" id="JBHUCP010000014">
    <property type="protein sequence ID" value="MFD1531717.1"/>
    <property type="molecule type" value="Genomic_DNA"/>
</dbReference>
<feature type="domain" description="DUF418" evidence="2">
    <location>
        <begin position="68"/>
        <end position="176"/>
    </location>
</feature>
<protein>
    <submittedName>
        <fullName evidence="3">DUF418 domain-containing protein</fullName>
    </submittedName>
</protein>